<dbReference type="EMBL" id="KY684083">
    <property type="protein sequence ID" value="ARF08687.1"/>
    <property type="molecule type" value="Genomic_DNA"/>
</dbReference>
<protein>
    <recommendedName>
        <fullName evidence="2">Glycosyltransferase</fullName>
    </recommendedName>
</protein>
<evidence type="ECO:0000313" key="1">
    <source>
        <dbReference type="EMBL" id="ARF08687.1"/>
    </source>
</evidence>
<name>A0A1V0SAE7_9VIRU</name>
<dbReference type="Gene3D" id="3.40.50.2000">
    <property type="entry name" value="Glycogen Phosphorylase B"/>
    <property type="match status" value="1"/>
</dbReference>
<reference evidence="1" key="1">
    <citation type="journal article" date="2017" name="Science">
        <title>Giant viruses with an expanded complement of translation system components.</title>
        <authorList>
            <person name="Schulz F."/>
            <person name="Yutin N."/>
            <person name="Ivanova N.N."/>
            <person name="Ortega D.R."/>
            <person name="Lee T.K."/>
            <person name="Vierheilig J."/>
            <person name="Daims H."/>
            <person name="Horn M."/>
            <person name="Wagner M."/>
            <person name="Jensen G.J."/>
            <person name="Kyrpides N.C."/>
            <person name="Koonin E.V."/>
            <person name="Woyke T."/>
        </authorList>
    </citation>
    <scope>NUCLEOTIDE SEQUENCE</scope>
    <source>
        <strain evidence="1">CTV1</strain>
    </source>
</reference>
<organism evidence="1">
    <name type="scientific">Catovirus CTV1</name>
    <dbReference type="NCBI Taxonomy" id="1977631"/>
    <lineage>
        <taxon>Viruses</taxon>
        <taxon>Varidnaviria</taxon>
        <taxon>Bamfordvirae</taxon>
        <taxon>Nucleocytoviricota</taxon>
        <taxon>Megaviricetes</taxon>
        <taxon>Imitervirales</taxon>
        <taxon>Mimiviridae</taxon>
        <taxon>Klosneuvirinae</taxon>
        <taxon>Catovirus</taxon>
    </lineage>
</organism>
<gene>
    <name evidence="1" type="ORF">Catovirus_1_737</name>
</gene>
<sequence length="332" mass="39205">MKKEHSLYKEKIIIFSYMIIGFFPVHLCERGTTTAVYDYAYHNKKLLNNESIIFYKKNHPQNFPEYVKKFNEEFKCYEYDTLDEVENIILKDKIDAMYIIKYGHNDGLIFKNCKNLIHSVFVEGKHGDKYAFVSRWLSEKNGCNIPYVPHIIDLPEISENLREKLNIPSDALVFGGYGGKDSFNIPFVHDCINEIINENSKIYFLFMNFDKNTKDHNRIIYLPPTIDKKEKVKFINTCDAMIHARYVGETFGIAIGEFSSKNKPIITHQTFRDDYDKEHIRILGKNGFYYRNKMDLKKVIRDFCNNKIKGVNCYKDYEPEPIMKIFNDVFLS</sequence>
<dbReference type="SUPFAM" id="SSF53756">
    <property type="entry name" value="UDP-Glycosyltransferase/glycogen phosphorylase"/>
    <property type="match status" value="1"/>
</dbReference>
<evidence type="ECO:0008006" key="2">
    <source>
        <dbReference type="Google" id="ProtNLM"/>
    </source>
</evidence>
<accession>A0A1V0SAE7</accession>
<proteinExistence type="predicted"/>